<dbReference type="Pfam" id="PF03272">
    <property type="entry name" value="Mucin_bdg"/>
    <property type="match status" value="1"/>
</dbReference>
<feature type="domain" description="Putative mucin/carbohydrate-binding" evidence="1">
    <location>
        <begin position="2"/>
        <end position="71"/>
    </location>
</feature>
<protein>
    <recommendedName>
        <fullName evidence="1">Putative mucin/carbohydrate-binding domain-containing protein</fullName>
    </recommendedName>
</protein>
<evidence type="ECO:0000313" key="3">
    <source>
        <dbReference type="Proteomes" id="UP000548082"/>
    </source>
</evidence>
<dbReference type="EMBL" id="JAARVD010000002">
    <property type="protein sequence ID" value="MBC1795797.1"/>
    <property type="molecule type" value="Genomic_DNA"/>
</dbReference>
<evidence type="ECO:0000259" key="1">
    <source>
        <dbReference type="Pfam" id="PF03272"/>
    </source>
</evidence>
<dbReference type="InterPro" id="IPR004954">
    <property type="entry name" value="Mucin-bd"/>
</dbReference>
<gene>
    <name evidence="2" type="ORF">HCA55_03620</name>
</gene>
<evidence type="ECO:0000313" key="2">
    <source>
        <dbReference type="EMBL" id="MBC1795797.1"/>
    </source>
</evidence>
<accession>A0A842AZ59</accession>
<organism evidence="2 3">
    <name type="scientific">Listeria booriae</name>
    <dbReference type="NCBI Taxonomy" id="1552123"/>
    <lineage>
        <taxon>Bacteria</taxon>
        <taxon>Bacillati</taxon>
        <taxon>Bacillota</taxon>
        <taxon>Bacilli</taxon>
        <taxon>Bacillales</taxon>
        <taxon>Listeriaceae</taxon>
        <taxon>Listeria</taxon>
    </lineage>
</organism>
<sequence>MSDISGKVVYAKEFIGDVTQKAETLDNTIKDGYTIKITHQESGRLVVTDSKTKANYSMVSQNEYFVVTNGLIAQ</sequence>
<name>A0A842AZ59_9LIST</name>
<proteinExistence type="predicted"/>
<reference evidence="2 3" key="1">
    <citation type="submission" date="2020-03" db="EMBL/GenBank/DDBJ databases">
        <title>Soil Listeria distribution.</title>
        <authorList>
            <person name="Liao J."/>
            <person name="Wiedmann M."/>
        </authorList>
    </citation>
    <scope>NUCLEOTIDE SEQUENCE [LARGE SCALE GENOMIC DNA]</scope>
    <source>
        <strain evidence="2 3">FSL L7-0990</strain>
    </source>
</reference>
<dbReference type="AlphaFoldDB" id="A0A842AZ59"/>
<dbReference type="Proteomes" id="UP000548082">
    <property type="component" value="Unassembled WGS sequence"/>
</dbReference>
<comment type="caution">
    <text evidence="2">The sequence shown here is derived from an EMBL/GenBank/DDBJ whole genome shotgun (WGS) entry which is preliminary data.</text>
</comment>